<gene>
    <name evidence="5" type="ORF">PDENDC454_11410</name>
</gene>
<dbReference type="FunFam" id="3.40.50.970:FF:000001">
    <property type="entry name" value="Pyruvate dehydrogenase E1 beta subunit"/>
    <property type="match status" value="1"/>
</dbReference>
<evidence type="ECO:0000256" key="2">
    <source>
        <dbReference type="ARBA" id="ARBA00023002"/>
    </source>
</evidence>
<dbReference type="Gene3D" id="3.40.50.970">
    <property type="match status" value="1"/>
</dbReference>
<dbReference type="EMBL" id="AHKH01000024">
    <property type="protein sequence ID" value="EHQ62206.1"/>
    <property type="molecule type" value="Genomic_DNA"/>
</dbReference>
<dbReference type="PATRIC" id="fig|1131935.3.peg.2348"/>
<dbReference type="PANTHER" id="PTHR43257">
    <property type="entry name" value="PYRUVATE DEHYDROGENASE E1 COMPONENT BETA SUBUNIT"/>
    <property type="match status" value="1"/>
</dbReference>
<dbReference type="InterPro" id="IPR005475">
    <property type="entry name" value="Transketolase-like_Pyr-bd"/>
</dbReference>
<dbReference type="GO" id="GO:0016491">
    <property type="term" value="F:oxidoreductase activity"/>
    <property type="evidence" value="ECO:0007669"/>
    <property type="project" value="UniProtKB-KW"/>
</dbReference>
<dbReference type="InterPro" id="IPR033248">
    <property type="entry name" value="Transketolase_C"/>
</dbReference>
<keyword evidence="3" id="KW-0786">Thiamine pyrophosphate</keyword>
<dbReference type="Pfam" id="PF02780">
    <property type="entry name" value="Transketolase_C"/>
    <property type="match status" value="1"/>
</dbReference>
<dbReference type="NCBIfam" id="NF006667">
    <property type="entry name" value="PRK09212.1"/>
    <property type="match status" value="1"/>
</dbReference>
<name>H3SFH7_9BACL</name>
<dbReference type="PANTHER" id="PTHR43257:SF2">
    <property type="entry name" value="PYRUVATE DEHYDROGENASE E1 COMPONENT SUBUNIT BETA"/>
    <property type="match status" value="1"/>
</dbReference>
<dbReference type="CDD" id="cd07036">
    <property type="entry name" value="TPP_PYR_E1-PDHc-beta_like"/>
    <property type="match status" value="1"/>
</dbReference>
<dbReference type="InterPro" id="IPR029061">
    <property type="entry name" value="THDP-binding"/>
</dbReference>
<evidence type="ECO:0000313" key="6">
    <source>
        <dbReference type="Proteomes" id="UP000003900"/>
    </source>
</evidence>
<dbReference type="SUPFAM" id="SSF52518">
    <property type="entry name" value="Thiamin diphosphate-binding fold (THDP-binding)"/>
    <property type="match status" value="1"/>
</dbReference>
<evidence type="ECO:0000313" key="5">
    <source>
        <dbReference type="EMBL" id="EHQ62206.1"/>
    </source>
</evidence>
<evidence type="ECO:0000256" key="3">
    <source>
        <dbReference type="ARBA" id="ARBA00023052"/>
    </source>
</evidence>
<dbReference type="FunFam" id="3.40.50.920:FF:000001">
    <property type="entry name" value="Pyruvate dehydrogenase E1 beta subunit"/>
    <property type="match status" value="1"/>
</dbReference>
<dbReference type="SMART" id="SM00861">
    <property type="entry name" value="Transket_pyr"/>
    <property type="match status" value="1"/>
</dbReference>
<keyword evidence="2" id="KW-0560">Oxidoreductase</keyword>
<comment type="caution">
    <text evidence="5">The sequence shown here is derived from an EMBL/GenBank/DDBJ whole genome shotgun (WGS) entry which is preliminary data.</text>
</comment>
<dbReference type="Pfam" id="PF02779">
    <property type="entry name" value="Transket_pyr"/>
    <property type="match status" value="1"/>
</dbReference>
<dbReference type="SUPFAM" id="SSF52922">
    <property type="entry name" value="TK C-terminal domain-like"/>
    <property type="match status" value="1"/>
</dbReference>
<sequence length="327" mass="35386">MAVIDYIDAIRTAMKEEMERDADVFVLGEDVGLKGGVFTTTKGLYEQFGEARSLDTPLAESAIAGVAIGAAMVGMKPIAEMQYSDFMFPATNQIISEAARIRYRSNNDWSCPLVIRAPIGGGVAGGLYHSQCPESVFFGTPGLKIVAPATPYDAKGLLIAAIRDPDPVLYFENKKCYRMISGEVPEGDYVVPIGQANVVREGTDITVITYSLPVHMSMQAADELAKEGISAHILDLRTIQPLDREAILEAAAKTGKVLIIHEDNKSGGIGAEVSAIIAEELLFDLDAPIKRLCSPDIPAGPYSPPLEKFFMLNKDKVKDAMRELALF</sequence>
<dbReference type="STRING" id="1131935.PDENDC454_11410"/>
<keyword evidence="6" id="KW-1185">Reference proteome</keyword>
<dbReference type="Proteomes" id="UP000003900">
    <property type="component" value="Unassembled WGS sequence"/>
</dbReference>
<comment type="cofactor">
    <cofactor evidence="1">
        <name>thiamine diphosphate</name>
        <dbReference type="ChEBI" id="CHEBI:58937"/>
    </cofactor>
</comment>
<dbReference type="AlphaFoldDB" id="H3SFH7"/>
<feature type="domain" description="Transketolase-like pyrimidine-binding" evidence="4">
    <location>
        <begin position="4"/>
        <end position="179"/>
    </location>
</feature>
<evidence type="ECO:0000259" key="4">
    <source>
        <dbReference type="SMART" id="SM00861"/>
    </source>
</evidence>
<reference evidence="5 6" key="1">
    <citation type="journal article" date="2012" name="J. Bacteriol.">
        <title>Genome Sequence of the Pattern-Forming Social Bacterium Paenibacillus dendritiformis C454 Chiral Morphotype.</title>
        <authorList>
            <person name="Sirota-Madi A."/>
            <person name="Olender T."/>
            <person name="Helman Y."/>
            <person name="Brainis I."/>
            <person name="Finkelshtein A."/>
            <person name="Roth D."/>
            <person name="Hagai E."/>
            <person name="Leshkowitz D."/>
            <person name="Brodsky L."/>
            <person name="Galatenko V."/>
            <person name="Nikolaev V."/>
            <person name="Gutnick D.L."/>
            <person name="Lancet D."/>
            <person name="Ben-Jacob E."/>
        </authorList>
    </citation>
    <scope>NUCLEOTIDE SEQUENCE [LARGE SCALE GENOMIC DNA]</scope>
    <source>
        <strain evidence="5 6">C454</strain>
    </source>
</reference>
<dbReference type="InterPro" id="IPR009014">
    <property type="entry name" value="Transketo_C/PFOR_II"/>
</dbReference>
<accession>H3SFH7</accession>
<organism evidence="5 6">
    <name type="scientific">Paenibacillus dendritiformis C454</name>
    <dbReference type="NCBI Taxonomy" id="1131935"/>
    <lineage>
        <taxon>Bacteria</taxon>
        <taxon>Bacillati</taxon>
        <taxon>Bacillota</taxon>
        <taxon>Bacilli</taxon>
        <taxon>Bacillales</taxon>
        <taxon>Paenibacillaceae</taxon>
        <taxon>Paenibacillus</taxon>
    </lineage>
</organism>
<evidence type="ECO:0000256" key="1">
    <source>
        <dbReference type="ARBA" id="ARBA00001964"/>
    </source>
</evidence>
<dbReference type="OrthoDB" id="9771835at2"/>
<dbReference type="RefSeq" id="WP_006676782.1">
    <property type="nucleotide sequence ID" value="NZ_AHKH01000024.1"/>
</dbReference>
<proteinExistence type="predicted"/>
<dbReference type="Gene3D" id="3.40.50.920">
    <property type="match status" value="1"/>
</dbReference>
<protein>
    <submittedName>
        <fullName evidence="5">Transketolase</fullName>
    </submittedName>
</protein>